<dbReference type="EMBL" id="SMOL01000695">
    <property type="protein sequence ID" value="KAB2602788.1"/>
    <property type="molecule type" value="Genomic_DNA"/>
</dbReference>
<evidence type="ECO:0000313" key="1">
    <source>
        <dbReference type="EMBL" id="KAB2602788.1"/>
    </source>
</evidence>
<reference evidence="1 2" key="3">
    <citation type="submission" date="2019-11" db="EMBL/GenBank/DDBJ databases">
        <title>A de novo genome assembly of a pear dwarfing rootstock.</title>
        <authorList>
            <person name="Wang F."/>
            <person name="Wang J."/>
            <person name="Li S."/>
            <person name="Zhang Y."/>
            <person name="Fang M."/>
            <person name="Ma L."/>
            <person name="Zhao Y."/>
            <person name="Jiang S."/>
        </authorList>
    </citation>
    <scope>NUCLEOTIDE SEQUENCE [LARGE SCALE GENOMIC DNA]</scope>
    <source>
        <strain evidence="1">S2</strain>
        <tissue evidence="1">Leaf</tissue>
    </source>
</reference>
<proteinExistence type="predicted"/>
<evidence type="ECO:0000313" key="2">
    <source>
        <dbReference type="Proteomes" id="UP000327157"/>
    </source>
</evidence>
<protein>
    <submittedName>
        <fullName evidence="1">Uncharacterized protein</fullName>
    </submittedName>
</protein>
<dbReference type="AlphaFoldDB" id="A0A5N5FI15"/>
<comment type="caution">
    <text evidence="1">The sequence shown here is derived from an EMBL/GenBank/DDBJ whole genome shotgun (WGS) entry which is preliminary data.</text>
</comment>
<gene>
    <name evidence="1" type="ORF">D8674_003793</name>
</gene>
<accession>A0A5N5FI15</accession>
<sequence length="96" mass="10762">MVYISGSDDEEIMEVKSMAKGSERAKPLHNFNLPWYLKWGNQIHLWCQKESFDASGSGGEGSGVNRQSLAQRIESSPTMMTRVGMVSGFWDFRDAA</sequence>
<dbReference type="Proteomes" id="UP000327157">
    <property type="component" value="Chromosome 10"/>
</dbReference>
<dbReference type="OrthoDB" id="769821at2759"/>
<keyword evidence="2" id="KW-1185">Reference proteome</keyword>
<reference evidence="2" key="2">
    <citation type="submission" date="2019-10" db="EMBL/GenBank/DDBJ databases">
        <title>A de novo genome assembly of a pear dwarfing rootstock.</title>
        <authorList>
            <person name="Wang F."/>
            <person name="Wang J."/>
            <person name="Li S."/>
            <person name="Zhang Y."/>
            <person name="Fang M."/>
            <person name="Ma L."/>
            <person name="Zhao Y."/>
            <person name="Jiang S."/>
        </authorList>
    </citation>
    <scope>NUCLEOTIDE SEQUENCE [LARGE SCALE GENOMIC DNA]</scope>
</reference>
<name>A0A5N5FI15_9ROSA</name>
<reference evidence="1 2" key="1">
    <citation type="submission" date="2019-09" db="EMBL/GenBank/DDBJ databases">
        <authorList>
            <person name="Ou C."/>
        </authorList>
    </citation>
    <scope>NUCLEOTIDE SEQUENCE [LARGE SCALE GENOMIC DNA]</scope>
    <source>
        <strain evidence="1">S2</strain>
        <tissue evidence="1">Leaf</tissue>
    </source>
</reference>
<organism evidence="1 2">
    <name type="scientific">Pyrus ussuriensis x Pyrus communis</name>
    <dbReference type="NCBI Taxonomy" id="2448454"/>
    <lineage>
        <taxon>Eukaryota</taxon>
        <taxon>Viridiplantae</taxon>
        <taxon>Streptophyta</taxon>
        <taxon>Embryophyta</taxon>
        <taxon>Tracheophyta</taxon>
        <taxon>Spermatophyta</taxon>
        <taxon>Magnoliopsida</taxon>
        <taxon>eudicotyledons</taxon>
        <taxon>Gunneridae</taxon>
        <taxon>Pentapetalae</taxon>
        <taxon>rosids</taxon>
        <taxon>fabids</taxon>
        <taxon>Rosales</taxon>
        <taxon>Rosaceae</taxon>
        <taxon>Amygdaloideae</taxon>
        <taxon>Maleae</taxon>
        <taxon>Pyrus</taxon>
    </lineage>
</organism>